<protein>
    <submittedName>
        <fullName evidence="1">HAD superfamily hydrolase</fullName>
    </submittedName>
    <submittedName>
        <fullName evidence="2">Phosphatase YidA</fullName>
    </submittedName>
</protein>
<dbReference type="NCBIfam" id="TIGR00099">
    <property type="entry name" value="Cof-subfamily"/>
    <property type="match status" value="1"/>
</dbReference>
<organism evidence="1 3">
    <name type="scientific">Ligilactobacillus acidipiscis</name>
    <dbReference type="NCBI Taxonomy" id="89059"/>
    <lineage>
        <taxon>Bacteria</taxon>
        <taxon>Bacillati</taxon>
        <taxon>Bacillota</taxon>
        <taxon>Bacilli</taxon>
        <taxon>Lactobacillales</taxon>
        <taxon>Lactobacillaceae</taxon>
        <taxon>Ligilactobacillus</taxon>
    </lineage>
</organism>
<dbReference type="Gene3D" id="3.30.1240.10">
    <property type="match status" value="1"/>
</dbReference>
<dbReference type="Pfam" id="PF08282">
    <property type="entry name" value="Hydrolase_3"/>
    <property type="match status" value="1"/>
</dbReference>
<dbReference type="Proteomes" id="UP000051491">
    <property type="component" value="Unassembled WGS sequence"/>
</dbReference>
<dbReference type="CDD" id="cd07516">
    <property type="entry name" value="HAD_Pase"/>
    <property type="match status" value="1"/>
</dbReference>
<dbReference type="GO" id="GO:0000287">
    <property type="term" value="F:magnesium ion binding"/>
    <property type="evidence" value="ECO:0007669"/>
    <property type="project" value="TreeGrafter"/>
</dbReference>
<dbReference type="KEGG" id="laca:LAC1533_1842"/>
<dbReference type="InterPro" id="IPR006379">
    <property type="entry name" value="HAD-SF_hydro_IIB"/>
</dbReference>
<dbReference type="GeneID" id="95349954"/>
<evidence type="ECO:0000313" key="2">
    <source>
        <dbReference type="EMBL" id="SFV41265.1"/>
    </source>
</evidence>
<dbReference type="InterPro" id="IPR023214">
    <property type="entry name" value="HAD_sf"/>
</dbReference>
<dbReference type="PATRIC" id="fig|89059.3.peg.1323"/>
<dbReference type="PANTHER" id="PTHR10000:SF8">
    <property type="entry name" value="HAD SUPERFAMILY HYDROLASE-LIKE, TYPE 3"/>
    <property type="match status" value="1"/>
</dbReference>
<name>A0A0R2K984_9LACO</name>
<dbReference type="GO" id="GO:0016791">
    <property type="term" value="F:phosphatase activity"/>
    <property type="evidence" value="ECO:0007669"/>
    <property type="project" value="UniProtKB-ARBA"/>
</dbReference>
<dbReference type="STRING" id="89059.LAC1533_1842"/>
<dbReference type="Gene3D" id="3.40.50.1000">
    <property type="entry name" value="HAD superfamily/HAD-like"/>
    <property type="match status" value="1"/>
</dbReference>
<dbReference type="EMBL" id="JQBK01000031">
    <property type="protein sequence ID" value="KRN84454.1"/>
    <property type="molecule type" value="Genomic_DNA"/>
</dbReference>
<proteinExistence type="predicted"/>
<dbReference type="SFLD" id="SFLDG01140">
    <property type="entry name" value="C2.B:_Phosphomannomutase_and_P"/>
    <property type="match status" value="1"/>
</dbReference>
<reference evidence="1 3" key="1">
    <citation type="journal article" date="2015" name="Genome Announc.">
        <title>Expanding the biotechnology potential of lactobacilli through comparative genomics of 213 strains and associated genera.</title>
        <authorList>
            <person name="Sun Z."/>
            <person name="Harris H.M."/>
            <person name="McCann A."/>
            <person name="Guo C."/>
            <person name="Argimon S."/>
            <person name="Zhang W."/>
            <person name="Yang X."/>
            <person name="Jeffery I.B."/>
            <person name="Cooney J.C."/>
            <person name="Kagawa T.F."/>
            <person name="Liu W."/>
            <person name="Song Y."/>
            <person name="Salvetti E."/>
            <person name="Wrobel A."/>
            <person name="Rasinkangas P."/>
            <person name="Parkhill J."/>
            <person name="Rea M.C."/>
            <person name="O'Sullivan O."/>
            <person name="Ritari J."/>
            <person name="Douillard F.P."/>
            <person name="Paul Ross R."/>
            <person name="Yang R."/>
            <person name="Briner A.E."/>
            <person name="Felis G.E."/>
            <person name="de Vos W.M."/>
            <person name="Barrangou R."/>
            <person name="Klaenhammer T.R."/>
            <person name="Caufield P.W."/>
            <person name="Cui Y."/>
            <person name="Zhang H."/>
            <person name="O'Toole P.W."/>
        </authorList>
    </citation>
    <scope>NUCLEOTIDE SEQUENCE [LARGE SCALE GENOMIC DNA]</scope>
    <source>
        <strain evidence="1 3">DSM 15353</strain>
    </source>
</reference>
<dbReference type="InterPro" id="IPR000150">
    <property type="entry name" value="Cof"/>
</dbReference>
<dbReference type="SFLD" id="SFLDS00003">
    <property type="entry name" value="Haloacid_Dehalogenase"/>
    <property type="match status" value="1"/>
</dbReference>
<keyword evidence="1" id="KW-0378">Hydrolase</keyword>
<dbReference type="RefSeq" id="WP_010498283.1">
    <property type="nucleotide sequence ID" value="NZ_DAIMTB010000095.1"/>
</dbReference>
<gene>
    <name evidence="1" type="ORF">IV43_GL001224</name>
    <name evidence="2" type="ORF">LAC1533_1842</name>
</gene>
<dbReference type="AlphaFoldDB" id="A0A0R2K984"/>
<accession>A0A0R2K984</accession>
<dbReference type="SUPFAM" id="SSF56784">
    <property type="entry name" value="HAD-like"/>
    <property type="match status" value="1"/>
</dbReference>
<dbReference type="GO" id="GO:0005829">
    <property type="term" value="C:cytosol"/>
    <property type="evidence" value="ECO:0007669"/>
    <property type="project" value="TreeGrafter"/>
</dbReference>
<dbReference type="Proteomes" id="UP000190935">
    <property type="component" value="Chromosome I"/>
</dbReference>
<dbReference type="EMBL" id="LT630287">
    <property type="protein sequence ID" value="SFV41265.1"/>
    <property type="molecule type" value="Genomic_DNA"/>
</dbReference>
<evidence type="ECO:0000313" key="1">
    <source>
        <dbReference type="EMBL" id="KRN84454.1"/>
    </source>
</evidence>
<evidence type="ECO:0000313" key="4">
    <source>
        <dbReference type="Proteomes" id="UP000190935"/>
    </source>
</evidence>
<dbReference type="InterPro" id="IPR036412">
    <property type="entry name" value="HAD-like_sf"/>
</dbReference>
<reference evidence="2" key="3">
    <citation type="submission" date="2016-11" db="EMBL/GenBank/DDBJ databases">
        <authorList>
            <person name="Jaros S."/>
            <person name="Januszkiewicz K."/>
            <person name="Wedrychowicz H."/>
        </authorList>
    </citation>
    <scope>NUCLEOTIDE SEQUENCE [LARGE SCALE GENOMIC DNA]</scope>
    <source>
        <strain evidence="2">ACA-DC 1533</strain>
    </source>
</reference>
<dbReference type="OrthoDB" id="9790031at2"/>
<evidence type="ECO:0000313" key="3">
    <source>
        <dbReference type="Proteomes" id="UP000051491"/>
    </source>
</evidence>
<reference evidence="4" key="2">
    <citation type="submission" date="2016-11" db="EMBL/GenBank/DDBJ databases">
        <authorList>
            <person name="Papadimitriou K."/>
        </authorList>
    </citation>
    <scope>NUCLEOTIDE SEQUENCE [LARGE SCALE GENOMIC DNA]</scope>
    <source>
        <strain evidence="4">ACA-DC 1533</strain>
    </source>
</reference>
<sequence>MAIKLAAIDIDNTLLTSAPEHKLTTENIQSIQQALQLGIKIVLCSARPLAGVKRFLKQAGITSNDQYVIVDNGALVQTVTGKTLATHTLAQQTVSQLAQFCQQNHWHYNAIDSTSTMCTTDMRVGFYTVQLAAKYQAPLQVFNHIADFSQRTFAKFGITEVPEILDEIEPEIQQKFGSNYYVVRSRPFLLEILDQNANKGQALTDLAQELRLKKQETMAIGDEINDLPMFEAAGLGISMGNGVPAVKKAADHITDDNDHSGVGKALHKFILDL</sequence>
<dbReference type="PANTHER" id="PTHR10000">
    <property type="entry name" value="PHOSPHOSERINE PHOSPHATASE"/>
    <property type="match status" value="1"/>
</dbReference>
<dbReference type="SFLD" id="SFLDG01144">
    <property type="entry name" value="C2.B.4:_PGP_Like"/>
    <property type="match status" value="1"/>
</dbReference>
<dbReference type="NCBIfam" id="TIGR01484">
    <property type="entry name" value="HAD-SF-IIB"/>
    <property type="match status" value="1"/>
</dbReference>